<evidence type="ECO:0000256" key="2">
    <source>
        <dbReference type="ARBA" id="ARBA00022490"/>
    </source>
</evidence>
<dbReference type="Pfam" id="PF07162">
    <property type="entry name" value="B9-C2"/>
    <property type="match status" value="1"/>
</dbReference>
<comment type="subcellular location">
    <subcellularLocation>
        <location evidence="1">Cytoplasm</location>
        <location evidence="1">Cytoskeleton</location>
        <location evidence="1">Cilium basal body</location>
    </subcellularLocation>
</comment>
<evidence type="ECO:0000256" key="3">
    <source>
        <dbReference type="ARBA" id="ARBA00022794"/>
    </source>
</evidence>
<organism evidence="8">
    <name type="scientific">Cacopsylla melanoneura</name>
    <dbReference type="NCBI Taxonomy" id="428564"/>
    <lineage>
        <taxon>Eukaryota</taxon>
        <taxon>Metazoa</taxon>
        <taxon>Ecdysozoa</taxon>
        <taxon>Arthropoda</taxon>
        <taxon>Hexapoda</taxon>
        <taxon>Insecta</taxon>
        <taxon>Pterygota</taxon>
        <taxon>Neoptera</taxon>
        <taxon>Paraneoptera</taxon>
        <taxon>Hemiptera</taxon>
        <taxon>Sternorrhyncha</taxon>
        <taxon>Psylloidea</taxon>
        <taxon>Psyllidae</taxon>
        <taxon>Psyllinae</taxon>
        <taxon>Cacopsylla</taxon>
    </lineage>
</organism>
<dbReference type="PROSITE" id="PS51381">
    <property type="entry name" value="C2_B9"/>
    <property type="match status" value="1"/>
</dbReference>
<keyword evidence="4" id="KW-0206">Cytoskeleton</keyword>
<proteinExistence type="inferred from homology"/>
<evidence type="ECO:0000256" key="1">
    <source>
        <dbReference type="ARBA" id="ARBA00004120"/>
    </source>
</evidence>
<evidence type="ECO:0000256" key="6">
    <source>
        <dbReference type="ARBA" id="ARBA00038411"/>
    </source>
</evidence>
<evidence type="ECO:0000256" key="7">
    <source>
        <dbReference type="ARBA" id="ARBA00039274"/>
    </source>
</evidence>
<dbReference type="GO" id="GO:0036038">
    <property type="term" value="C:MKS complex"/>
    <property type="evidence" value="ECO:0007669"/>
    <property type="project" value="TreeGrafter"/>
</dbReference>
<dbReference type="PANTHER" id="PTHR12968">
    <property type="entry name" value="B9 DOMAIN-CONTAINING"/>
    <property type="match status" value="1"/>
</dbReference>
<comment type="similarity">
    <text evidence="6">Belongs to the B9D family.</text>
</comment>
<evidence type="ECO:0000256" key="5">
    <source>
        <dbReference type="ARBA" id="ARBA00023273"/>
    </source>
</evidence>
<dbReference type="GO" id="GO:0060271">
    <property type="term" value="P:cilium assembly"/>
    <property type="evidence" value="ECO:0007669"/>
    <property type="project" value="TreeGrafter"/>
</dbReference>
<evidence type="ECO:0000313" key="8">
    <source>
        <dbReference type="EMBL" id="CAG6779619.1"/>
    </source>
</evidence>
<dbReference type="PANTHER" id="PTHR12968:SF1">
    <property type="entry name" value="B9 DOMAIN-CONTAINING PROTEIN 1"/>
    <property type="match status" value="1"/>
</dbReference>
<name>A0A8D9BAI5_9HEMI</name>
<dbReference type="AlphaFoldDB" id="A0A8D9BAI5"/>
<dbReference type="InterPro" id="IPR010796">
    <property type="entry name" value="C2_B9-type_dom"/>
</dbReference>
<keyword evidence="3" id="KW-0970">Cilium biogenesis/degradation</keyword>
<dbReference type="EMBL" id="HBUF01614805">
    <property type="protein sequence ID" value="CAG6779619.1"/>
    <property type="molecule type" value="Transcribed_RNA"/>
</dbReference>
<keyword evidence="5" id="KW-0966">Cell projection</keyword>
<keyword evidence="2" id="KW-0963">Cytoplasm</keyword>
<sequence>MVESVKSNGFLVSVMGEIGKAYIQDIDNIYVKYCFVYGKDWDVTSGIEEGISQISKHTSGCPQFVWNFPIEIVFKSNNPHGWPQLILCVYGLDGFGNDVIRGYGLCHLPISSGSTTKQVRLFVPQSSSSVQKFTSWLTGHRPEYIDPKILTVGDGREGKN</sequence>
<protein>
    <recommendedName>
        <fullName evidence="7">B9 domain-containing protein 1</fullName>
    </recommendedName>
</protein>
<accession>A0A8D9BAI5</accession>
<evidence type="ECO:0000256" key="4">
    <source>
        <dbReference type="ARBA" id="ARBA00023212"/>
    </source>
</evidence>
<reference evidence="8" key="1">
    <citation type="submission" date="2021-05" db="EMBL/GenBank/DDBJ databases">
        <authorList>
            <person name="Alioto T."/>
            <person name="Alioto T."/>
            <person name="Gomez Garrido J."/>
        </authorList>
    </citation>
    <scope>NUCLEOTIDE SEQUENCE</scope>
</reference>